<gene>
    <name evidence="4" type="ORF">PUMCH_001440</name>
</gene>
<sequence>MVKFYLKAKGYLEHLNNVQPLDNAESPYEYIFIIECTKCREEHNKPVSINRFEQHEISGSRGEASFVFRCKACKSEHSALILRTAEKITADNNGEWARILEIDARGIDFKRFVPEGRWEGSGLETDTKFDEIDLEEGEWFDYDEKAKEMAGITEVEFDIARL</sequence>
<name>A0AAX4H871_9ASCO</name>
<keyword evidence="3" id="KW-0862">Zinc</keyword>
<accession>A0AAX4H871</accession>
<evidence type="ECO:0000313" key="4">
    <source>
        <dbReference type="EMBL" id="WPK24177.1"/>
    </source>
</evidence>
<dbReference type="Pfam" id="PF05907">
    <property type="entry name" value="CXXC_Zn-b_euk"/>
    <property type="match status" value="1"/>
</dbReference>
<protein>
    <recommendedName>
        <fullName evidence="6">DUF866-domain-containing protein</fullName>
    </recommendedName>
</protein>
<dbReference type="GO" id="GO:0008270">
    <property type="term" value="F:zinc ion binding"/>
    <property type="evidence" value="ECO:0007669"/>
    <property type="project" value="TreeGrafter"/>
</dbReference>
<organism evidence="4 5">
    <name type="scientific">Australozyma saopauloensis</name>
    <dbReference type="NCBI Taxonomy" id="291208"/>
    <lineage>
        <taxon>Eukaryota</taxon>
        <taxon>Fungi</taxon>
        <taxon>Dikarya</taxon>
        <taxon>Ascomycota</taxon>
        <taxon>Saccharomycotina</taxon>
        <taxon>Pichiomycetes</taxon>
        <taxon>Metschnikowiaceae</taxon>
        <taxon>Australozyma</taxon>
    </lineage>
</organism>
<evidence type="ECO:0000256" key="3">
    <source>
        <dbReference type="ARBA" id="ARBA00022833"/>
    </source>
</evidence>
<dbReference type="GeneID" id="88172505"/>
<dbReference type="PANTHER" id="PTHR12857">
    <property type="entry name" value="CXXC MOTIF CONTAINING ZINC BINDING PROTEIN"/>
    <property type="match status" value="1"/>
</dbReference>
<comment type="similarity">
    <text evidence="1">Belongs to the UPF0587 family.</text>
</comment>
<keyword evidence="2" id="KW-0479">Metal-binding</keyword>
<dbReference type="PANTHER" id="PTHR12857:SF0">
    <property type="entry name" value="CXXC MOTIF CONTAINING ZINC BINDING PROTEIN"/>
    <property type="match status" value="1"/>
</dbReference>
<dbReference type="EMBL" id="CP138895">
    <property type="protein sequence ID" value="WPK24177.1"/>
    <property type="molecule type" value="Genomic_DNA"/>
</dbReference>
<dbReference type="RefSeq" id="XP_062876560.1">
    <property type="nucleotide sequence ID" value="XM_063020490.1"/>
</dbReference>
<reference evidence="4 5" key="1">
    <citation type="submission" date="2023-10" db="EMBL/GenBank/DDBJ databases">
        <title>Draft Genome Sequence of Candida saopaulonensis from a very Premature Infant with Sepsis.</title>
        <authorList>
            <person name="Ning Y."/>
            <person name="Dai R."/>
            <person name="Xiao M."/>
            <person name="Xu Y."/>
            <person name="Yan Q."/>
            <person name="Zhang L."/>
        </authorList>
    </citation>
    <scope>NUCLEOTIDE SEQUENCE [LARGE SCALE GENOMIC DNA]</scope>
    <source>
        <strain evidence="4 5">19XY460</strain>
    </source>
</reference>
<keyword evidence="5" id="KW-1185">Reference proteome</keyword>
<evidence type="ECO:0000313" key="5">
    <source>
        <dbReference type="Proteomes" id="UP001338582"/>
    </source>
</evidence>
<dbReference type="Proteomes" id="UP001338582">
    <property type="component" value="Chromosome 2"/>
</dbReference>
<evidence type="ECO:0008006" key="6">
    <source>
        <dbReference type="Google" id="ProtNLM"/>
    </source>
</evidence>
<dbReference type="KEGG" id="asau:88172505"/>
<dbReference type="SUPFAM" id="SSF141678">
    <property type="entry name" value="MAL13P1.257-like"/>
    <property type="match status" value="1"/>
</dbReference>
<proteinExistence type="inferred from homology"/>
<evidence type="ECO:0000256" key="1">
    <source>
        <dbReference type="ARBA" id="ARBA00007818"/>
    </source>
</evidence>
<dbReference type="InterPro" id="IPR008584">
    <property type="entry name" value="CXXC_Zn-binding_euk"/>
</dbReference>
<dbReference type="AlphaFoldDB" id="A0AAX4H871"/>
<evidence type="ECO:0000256" key="2">
    <source>
        <dbReference type="ARBA" id="ARBA00022723"/>
    </source>
</evidence>